<evidence type="ECO:0000313" key="1">
    <source>
        <dbReference type="EMBL" id="KAF7304441.1"/>
    </source>
</evidence>
<organism evidence="1 2">
    <name type="scientific">Mycena chlorophos</name>
    <name type="common">Agaric fungus</name>
    <name type="synonym">Agaricus chlorophos</name>
    <dbReference type="NCBI Taxonomy" id="658473"/>
    <lineage>
        <taxon>Eukaryota</taxon>
        <taxon>Fungi</taxon>
        <taxon>Dikarya</taxon>
        <taxon>Basidiomycota</taxon>
        <taxon>Agaricomycotina</taxon>
        <taxon>Agaricomycetes</taxon>
        <taxon>Agaricomycetidae</taxon>
        <taxon>Agaricales</taxon>
        <taxon>Marasmiineae</taxon>
        <taxon>Mycenaceae</taxon>
        <taxon>Mycena</taxon>
    </lineage>
</organism>
<dbReference type="Proteomes" id="UP000613580">
    <property type="component" value="Unassembled WGS sequence"/>
</dbReference>
<name>A0A8H6W6A0_MYCCL</name>
<reference evidence="1" key="1">
    <citation type="submission" date="2020-05" db="EMBL/GenBank/DDBJ databases">
        <title>Mycena genomes resolve the evolution of fungal bioluminescence.</title>
        <authorList>
            <person name="Tsai I.J."/>
        </authorList>
    </citation>
    <scope>NUCLEOTIDE SEQUENCE</scope>
    <source>
        <strain evidence="1">110903Hualien_Pintung</strain>
    </source>
</reference>
<accession>A0A8H6W6A0</accession>
<sequence length="295" mass="33748">MFGLEIEELQSRIRVQAVLKKAKSTASKINLGNMRRKADGMMRQWRSLQATYMPAALVRLKALHLDPNVLVENIPVLPPSEKERDTGCQEGLQELEVALRQAQCRVALVALRNQLHIKSRLMKYKKLSSRHQRTNTRTRTLVNRNESNCMPKSSTDVGFTVLKVADIRCMEDSDSLSANPQKEARRMKRQADLVAQGELPLIHTNEERLRDGDDSDEADGGEDVFVAVESDTKFGEGRRTLSWIWNETGTTGSEEELLDAMRLEWCKAFSRMRRWNEEIRMLAEEQRLVPVQARG</sequence>
<dbReference type="EMBL" id="JACAZE010000011">
    <property type="protein sequence ID" value="KAF7304441.1"/>
    <property type="molecule type" value="Genomic_DNA"/>
</dbReference>
<dbReference type="OrthoDB" id="3257768at2759"/>
<evidence type="ECO:0000313" key="2">
    <source>
        <dbReference type="Proteomes" id="UP000613580"/>
    </source>
</evidence>
<protein>
    <submittedName>
        <fullName evidence="1">CxC2 domain-containing protein</fullName>
    </submittedName>
</protein>
<keyword evidence="2" id="KW-1185">Reference proteome</keyword>
<dbReference type="AlphaFoldDB" id="A0A8H6W6A0"/>
<proteinExistence type="predicted"/>
<comment type="caution">
    <text evidence="1">The sequence shown here is derived from an EMBL/GenBank/DDBJ whole genome shotgun (WGS) entry which is preliminary data.</text>
</comment>
<gene>
    <name evidence="1" type="ORF">HMN09_00846300</name>
</gene>